<feature type="signal peptide" evidence="1">
    <location>
        <begin position="1"/>
        <end position="26"/>
    </location>
</feature>
<dbReference type="GO" id="GO:0016298">
    <property type="term" value="F:lipase activity"/>
    <property type="evidence" value="ECO:0007669"/>
    <property type="project" value="TreeGrafter"/>
</dbReference>
<dbReference type="Proteomes" id="UP000492821">
    <property type="component" value="Unassembled WGS sequence"/>
</dbReference>
<keyword evidence="1" id="KW-0732">Signal</keyword>
<dbReference type="PANTHER" id="PTHR32015">
    <property type="entry name" value="FASTING INDUCED LIPASE"/>
    <property type="match status" value="1"/>
</dbReference>
<evidence type="ECO:0000313" key="3">
    <source>
        <dbReference type="WBParaSite" id="Pan_g16439.t1"/>
    </source>
</evidence>
<dbReference type="PANTHER" id="PTHR32015:SF11">
    <property type="entry name" value="LIPASE"/>
    <property type="match status" value="1"/>
</dbReference>
<dbReference type="SUPFAM" id="SSF53474">
    <property type="entry name" value="alpha/beta-Hydrolases"/>
    <property type="match status" value="1"/>
</dbReference>
<dbReference type="FunFam" id="3.40.50.1820:FF:000191">
    <property type="entry name" value="LIPaSe related"/>
    <property type="match status" value="1"/>
</dbReference>
<accession>A0A7E4V651</accession>
<feature type="chain" id="PRO_5028897515" evidence="1">
    <location>
        <begin position="27"/>
        <end position="357"/>
    </location>
</feature>
<keyword evidence="2" id="KW-1185">Reference proteome</keyword>
<organism evidence="2 3">
    <name type="scientific">Panagrellus redivivus</name>
    <name type="common">Microworm</name>
    <dbReference type="NCBI Taxonomy" id="6233"/>
    <lineage>
        <taxon>Eukaryota</taxon>
        <taxon>Metazoa</taxon>
        <taxon>Ecdysozoa</taxon>
        <taxon>Nematoda</taxon>
        <taxon>Chromadorea</taxon>
        <taxon>Rhabditida</taxon>
        <taxon>Tylenchina</taxon>
        <taxon>Panagrolaimomorpha</taxon>
        <taxon>Panagrolaimoidea</taxon>
        <taxon>Panagrolaimidae</taxon>
        <taxon>Panagrellus</taxon>
    </lineage>
</organism>
<evidence type="ECO:0000313" key="2">
    <source>
        <dbReference type="Proteomes" id="UP000492821"/>
    </source>
</evidence>
<dbReference type="Pfam" id="PF01674">
    <property type="entry name" value="Lipase_2"/>
    <property type="match status" value="1"/>
</dbReference>
<reference evidence="3" key="2">
    <citation type="submission" date="2020-10" db="UniProtKB">
        <authorList>
            <consortium name="WormBaseParasite"/>
        </authorList>
    </citation>
    <scope>IDENTIFICATION</scope>
</reference>
<dbReference type="GO" id="GO:0016042">
    <property type="term" value="P:lipid catabolic process"/>
    <property type="evidence" value="ECO:0007669"/>
    <property type="project" value="InterPro"/>
</dbReference>
<name>A0A7E4V651_PANRE</name>
<dbReference type="InterPro" id="IPR029058">
    <property type="entry name" value="AB_hydrolase_fold"/>
</dbReference>
<reference evidence="2" key="1">
    <citation type="journal article" date="2013" name="Genetics">
        <title>The draft genome and transcriptome of Panagrellus redivivus are shaped by the harsh demands of a free-living lifestyle.</title>
        <authorList>
            <person name="Srinivasan J."/>
            <person name="Dillman A.R."/>
            <person name="Macchietto M.G."/>
            <person name="Heikkinen L."/>
            <person name="Lakso M."/>
            <person name="Fracchia K.M."/>
            <person name="Antoshechkin I."/>
            <person name="Mortazavi A."/>
            <person name="Wong G."/>
            <person name="Sternberg P.W."/>
        </authorList>
    </citation>
    <scope>NUCLEOTIDE SEQUENCE [LARGE SCALE GENOMIC DNA]</scope>
    <source>
        <strain evidence="2">MT8872</strain>
    </source>
</reference>
<evidence type="ECO:0000256" key="1">
    <source>
        <dbReference type="SAM" id="SignalP"/>
    </source>
</evidence>
<dbReference type="InterPro" id="IPR002918">
    <property type="entry name" value="Lipase_EstA/Esterase_EstB"/>
</dbReference>
<protein>
    <submittedName>
        <fullName evidence="3">Lipase</fullName>
    </submittedName>
</protein>
<dbReference type="Gene3D" id="3.40.50.1820">
    <property type="entry name" value="alpha/beta hydrolase"/>
    <property type="match status" value="1"/>
</dbReference>
<sequence length="357" mass="39811">MIPISLHNLYLCFGLLLIGFTSKSAANVFDDVYGAGDYKSARSQYLRSMPNDDIRGPLTPHFVNFLERYGYSEFKFNRPDLGPYGSFGGKVTDYDIIRNYPVIFIHGNSDGALAIEGTHSSGFSSSISYFLNHGYTSAELYATTWGDDRVLANATTRGHSCKHLIYVRKFVEAVLQYTGARFVNIIAHSMGVTLGRRVIKGGSFPTKGGYCNLGQPLGAYVNVFIGIAGANIGMCLCSRPEMTMYPTCNEETGFWPGNNCRTNNYGDCDQRQPQLVCAGPRYSTFLETLNLDHTPIGRFVASIWSMKDEILPNGGQVYGYNTSYLLETNTYSIYPNLSHDQVKDETADFQYQLVRNY</sequence>
<proteinExistence type="predicted"/>
<dbReference type="AlphaFoldDB" id="A0A7E4V651"/>
<dbReference type="WBParaSite" id="Pan_g16439.t1">
    <property type="protein sequence ID" value="Pan_g16439.t1"/>
    <property type="gene ID" value="Pan_g16439"/>
</dbReference>